<evidence type="ECO:0000313" key="3">
    <source>
        <dbReference type="Proteomes" id="UP001139485"/>
    </source>
</evidence>
<feature type="compositionally biased region" description="Low complexity" evidence="1">
    <location>
        <begin position="49"/>
        <end position="83"/>
    </location>
</feature>
<keyword evidence="3" id="KW-1185">Reference proteome</keyword>
<comment type="caution">
    <text evidence="2">The sequence shown here is derived from an EMBL/GenBank/DDBJ whole genome shotgun (WGS) entry which is preliminary data.</text>
</comment>
<sequence length="234" mass="24179">MSRGRLPARVYWVRRVVVLGAVALLVAVVVGAVRLVAGPGTTEQAQQVSAGTEAGTSASADPSADPSADATADATASAGQSTGQRKKKRTATATPTPTPAEPEGTCEDSQVVVTPTVGTVYAGAGATFTLELSTRKVAACWFDVSPRTVVVKVSDDDGEVWSTRECRRALTDLSVSRLAVRRDSTTPVSLAWSGRESDEGCTVSTDWAEPGEYELQAASLGGEAGSTTFTITTP</sequence>
<dbReference type="Proteomes" id="UP001139485">
    <property type="component" value="Unassembled WGS sequence"/>
</dbReference>
<dbReference type="RefSeq" id="WP_250827953.1">
    <property type="nucleotide sequence ID" value="NZ_JAMOIL010000019.1"/>
</dbReference>
<evidence type="ECO:0000313" key="2">
    <source>
        <dbReference type="EMBL" id="MCM0621544.1"/>
    </source>
</evidence>
<protein>
    <recommendedName>
        <fullName evidence="4">DUF4232 domain-containing protein</fullName>
    </recommendedName>
</protein>
<dbReference type="AlphaFoldDB" id="A0A9X2D9I8"/>
<feature type="region of interest" description="Disordered" evidence="1">
    <location>
        <begin position="41"/>
        <end position="109"/>
    </location>
</feature>
<evidence type="ECO:0000256" key="1">
    <source>
        <dbReference type="SAM" id="MobiDB-lite"/>
    </source>
</evidence>
<dbReference type="EMBL" id="JAMOIL010000019">
    <property type="protein sequence ID" value="MCM0621544.1"/>
    <property type="molecule type" value="Genomic_DNA"/>
</dbReference>
<name>A0A9X2D9I8_9ACTN</name>
<proteinExistence type="predicted"/>
<gene>
    <name evidence="2" type="ORF">M8330_14720</name>
</gene>
<accession>A0A9X2D9I8</accession>
<reference evidence="2" key="1">
    <citation type="submission" date="2022-05" db="EMBL/GenBank/DDBJ databases">
        <authorList>
            <person name="Tuo L."/>
        </authorList>
    </citation>
    <scope>NUCLEOTIDE SEQUENCE</scope>
    <source>
        <strain evidence="2">BSK12Z-4</strain>
    </source>
</reference>
<organism evidence="2 3">
    <name type="scientific">Nocardioides bruguierae</name>
    <dbReference type="NCBI Taxonomy" id="2945102"/>
    <lineage>
        <taxon>Bacteria</taxon>
        <taxon>Bacillati</taxon>
        <taxon>Actinomycetota</taxon>
        <taxon>Actinomycetes</taxon>
        <taxon>Propionibacteriales</taxon>
        <taxon>Nocardioidaceae</taxon>
        <taxon>Nocardioides</taxon>
    </lineage>
</organism>
<evidence type="ECO:0008006" key="4">
    <source>
        <dbReference type="Google" id="ProtNLM"/>
    </source>
</evidence>